<gene>
    <name evidence="1" type="ORF">AWC38_SpisGene4329</name>
</gene>
<dbReference type="Proteomes" id="UP000225706">
    <property type="component" value="Unassembled WGS sequence"/>
</dbReference>
<evidence type="ECO:0000313" key="1">
    <source>
        <dbReference type="EMBL" id="PFX30869.1"/>
    </source>
</evidence>
<name>A0A2B4SP16_STYPI</name>
<dbReference type="AlphaFoldDB" id="A0A2B4SP16"/>
<sequence length="124" mass="14577">MVDRSTSTEDFEVVSDGRRNRGIQALDFNYLFYNSVYHAPVKDFFHSPEKVRFYTGFSPFEVLMVVFEHNPTGYWNLDYPIKILWDLKTLINEDPNPGQNPVWDPDRILQDPGKYFHKGSARTL</sequence>
<organism evidence="1 2">
    <name type="scientific">Stylophora pistillata</name>
    <name type="common">Smooth cauliflower coral</name>
    <dbReference type="NCBI Taxonomy" id="50429"/>
    <lineage>
        <taxon>Eukaryota</taxon>
        <taxon>Metazoa</taxon>
        <taxon>Cnidaria</taxon>
        <taxon>Anthozoa</taxon>
        <taxon>Hexacorallia</taxon>
        <taxon>Scleractinia</taxon>
        <taxon>Astrocoeniina</taxon>
        <taxon>Pocilloporidae</taxon>
        <taxon>Stylophora</taxon>
    </lineage>
</organism>
<reference evidence="2" key="1">
    <citation type="journal article" date="2017" name="bioRxiv">
        <title>Comparative analysis of the genomes of Stylophora pistillata and Acropora digitifera provides evidence for extensive differences between species of corals.</title>
        <authorList>
            <person name="Voolstra C.R."/>
            <person name="Li Y."/>
            <person name="Liew Y.J."/>
            <person name="Baumgarten S."/>
            <person name="Zoccola D."/>
            <person name="Flot J.-F."/>
            <person name="Tambutte S."/>
            <person name="Allemand D."/>
            <person name="Aranda M."/>
        </authorList>
    </citation>
    <scope>NUCLEOTIDE SEQUENCE [LARGE SCALE GENOMIC DNA]</scope>
</reference>
<dbReference type="EMBL" id="LSMT01000044">
    <property type="protein sequence ID" value="PFX30869.1"/>
    <property type="molecule type" value="Genomic_DNA"/>
</dbReference>
<comment type="caution">
    <text evidence="1">The sequence shown here is derived from an EMBL/GenBank/DDBJ whole genome shotgun (WGS) entry which is preliminary data.</text>
</comment>
<keyword evidence="2" id="KW-1185">Reference proteome</keyword>
<evidence type="ECO:0000313" key="2">
    <source>
        <dbReference type="Proteomes" id="UP000225706"/>
    </source>
</evidence>
<accession>A0A2B4SP16</accession>
<protein>
    <submittedName>
        <fullName evidence="1">Uncharacterized protein</fullName>
    </submittedName>
</protein>
<proteinExistence type="predicted"/>